<evidence type="ECO:0000313" key="1">
    <source>
        <dbReference type="EMBL" id="MBP1999808.1"/>
    </source>
</evidence>
<dbReference type="Gene3D" id="3.10.20.30">
    <property type="match status" value="1"/>
</dbReference>
<dbReference type="InterPro" id="IPR012675">
    <property type="entry name" value="Beta-grasp_dom_sf"/>
</dbReference>
<dbReference type="InterPro" id="IPR003749">
    <property type="entry name" value="ThiS/MoaD-like"/>
</dbReference>
<dbReference type="InterPro" id="IPR010035">
    <property type="entry name" value="Thi_S"/>
</dbReference>
<proteinExistence type="predicted"/>
<dbReference type="NCBIfam" id="TIGR01683">
    <property type="entry name" value="thiS"/>
    <property type="match status" value="1"/>
</dbReference>
<accession>A0ABS4JDL9</accession>
<gene>
    <name evidence="1" type="ORF">J2Z69_000827</name>
</gene>
<dbReference type="PANTHER" id="PTHR34472:SF1">
    <property type="entry name" value="SULFUR CARRIER PROTEIN THIS"/>
    <property type="match status" value="1"/>
</dbReference>
<organism evidence="1 2">
    <name type="scientific">Paenibacillus shirakamiensis</name>
    <dbReference type="NCBI Taxonomy" id="1265935"/>
    <lineage>
        <taxon>Bacteria</taxon>
        <taxon>Bacillati</taxon>
        <taxon>Bacillota</taxon>
        <taxon>Bacilli</taxon>
        <taxon>Bacillales</taxon>
        <taxon>Paenibacillaceae</taxon>
        <taxon>Paenibacillus</taxon>
    </lineage>
</organism>
<protein>
    <submittedName>
        <fullName evidence="1">Sulfur carrier protein</fullName>
    </submittedName>
</protein>
<reference evidence="1 2" key="1">
    <citation type="submission" date="2021-03" db="EMBL/GenBank/DDBJ databases">
        <title>Genomic Encyclopedia of Type Strains, Phase IV (KMG-IV): sequencing the most valuable type-strain genomes for metagenomic binning, comparative biology and taxonomic classification.</title>
        <authorList>
            <person name="Goeker M."/>
        </authorList>
    </citation>
    <scope>NUCLEOTIDE SEQUENCE [LARGE SCALE GENOMIC DNA]</scope>
    <source>
        <strain evidence="1 2">DSM 26806</strain>
    </source>
</reference>
<dbReference type="Proteomes" id="UP001519288">
    <property type="component" value="Unassembled WGS sequence"/>
</dbReference>
<dbReference type="InterPro" id="IPR016155">
    <property type="entry name" value="Mopterin_synth/thiamin_S_b"/>
</dbReference>
<sequence>MMRLTINGQMMSLEPSPQTVADVILRLDLSVKTVVVERNQTILTREMHVHTPVHEGDILEIVHFVGGG</sequence>
<comment type="caution">
    <text evidence="1">The sequence shown here is derived from an EMBL/GenBank/DDBJ whole genome shotgun (WGS) entry which is preliminary data.</text>
</comment>
<dbReference type="Pfam" id="PF02597">
    <property type="entry name" value="ThiS"/>
    <property type="match status" value="1"/>
</dbReference>
<dbReference type="EMBL" id="JAGGLD010000001">
    <property type="protein sequence ID" value="MBP1999808.1"/>
    <property type="molecule type" value="Genomic_DNA"/>
</dbReference>
<dbReference type="PANTHER" id="PTHR34472">
    <property type="entry name" value="SULFUR CARRIER PROTEIN THIS"/>
    <property type="match status" value="1"/>
</dbReference>
<keyword evidence="2" id="KW-1185">Reference proteome</keyword>
<name>A0ABS4JDL9_9BACL</name>
<dbReference type="CDD" id="cd00565">
    <property type="entry name" value="Ubl_ThiS"/>
    <property type="match status" value="1"/>
</dbReference>
<dbReference type="SUPFAM" id="SSF54285">
    <property type="entry name" value="MoaD/ThiS"/>
    <property type="match status" value="1"/>
</dbReference>
<evidence type="ECO:0000313" key="2">
    <source>
        <dbReference type="Proteomes" id="UP001519288"/>
    </source>
</evidence>